<evidence type="ECO:0000313" key="5">
    <source>
        <dbReference type="Proteomes" id="UP000603434"/>
    </source>
</evidence>
<dbReference type="GO" id="GO:0006021">
    <property type="term" value="P:inositol biosynthetic process"/>
    <property type="evidence" value="ECO:0007669"/>
    <property type="project" value="InterPro"/>
</dbReference>
<dbReference type="Pfam" id="PF01658">
    <property type="entry name" value="Inos-1-P_synth"/>
    <property type="match status" value="1"/>
</dbReference>
<dbReference type="GO" id="GO:0008654">
    <property type="term" value="P:phospholipid biosynthetic process"/>
    <property type="evidence" value="ECO:0007669"/>
    <property type="project" value="InterPro"/>
</dbReference>
<dbReference type="InterPro" id="IPR036291">
    <property type="entry name" value="NAD(P)-bd_dom_sf"/>
</dbReference>
<reference evidence="4 5" key="1">
    <citation type="submission" date="2020-08" db="EMBL/GenBank/DDBJ databases">
        <title>Bridging the membrane lipid divide: bacteria of the FCB group superphylum have the potential to synthesize archaeal ether lipids.</title>
        <authorList>
            <person name="Villanueva L."/>
            <person name="Von Meijenfeldt F.A.B."/>
            <person name="Westbye A.B."/>
            <person name="Yadav S."/>
            <person name="Hopmans E.C."/>
            <person name="Dutilh B.E."/>
            <person name="Sinninghe Damste J.S."/>
        </authorList>
    </citation>
    <scope>NUCLEOTIDE SEQUENCE [LARGE SCALE GENOMIC DNA]</scope>
    <source>
        <strain evidence="4">NIOZ-UU30</strain>
    </source>
</reference>
<dbReference type="InterPro" id="IPR002587">
    <property type="entry name" value="Myo-inos-1-P_Synthase"/>
</dbReference>
<accession>A0A8J6TLS8</accession>
<gene>
    <name evidence="4" type="ORF">H8E23_04560</name>
</gene>
<evidence type="ECO:0000313" key="4">
    <source>
        <dbReference type="EMBL" id="MBC8360651.1"/>
    </source>
</evidence>
<name>A0A8J6TLS8_9BACT</name>
<dbReference type="Pfam" id="PF07994">
    <property type="entry name" value="NAD_binding_5"/>
    <property type="match status" value="1"/>
</dbReference>
<keyword evidence="2" id="KW-0472">Membrane</keyword>
<feature type="transmembrane region" description="Helical" evidence="2">
    <location>
        <begin position="12"/>
        <end position="34"/>
    </location>
</feature>
<keyword evidence="2" id="KW-1133">Transmembrane helix</keyword>
<dbReference type="AlphaFoldDB" id="A0A8J6TLS8"/>
<dbReference type="Gene3D" id="3.40.50.720">
    <property type="entry name" value="NAD(P)-binding Rossmann-like Domain"/>
    <property type="match status" value="1"/>
</dbReference>
<feature type="domain" description="Myo-inositol-1-phosphate synthase GAPDH-like" evidence="3">
    <location>
        <begin position="212"/>
        <end position="323"/>
    </location>
</feature>
<dbReference type="Proteomes" id="UP000603434">
    <property type="component" value="Unassembled WGS sequence"/>
</dbReference>
<proteinExistence type="inferred from homology"/>
<organism evidence="4 5">
    <name type="scientific">Candidatus Desulfatibia profunda</name>
    <dbReference type="NCBI Taxonomy" id="2841695"/>
    <lineage>
        <taxon>Bacteria</taxon>
        <taxon>Pseudomonadati</taxon>
        <taxon>Thermodesulfobacteriota</taxon>
        <taxon>Desulfobacteria</taxon>
        <taxon>Desulfobacterales</taxon>
        <taxon>Desulfobacterales incertae sedis</taxon>
        <taxon>Candidatus Desulfatibia</taxon>
    </lineage>
</organism>
<dbReference type="PANTHER" id="PTHR11510">
    <property type="entry name" value="MYO-INOSITOL-1 PHOSPHATE SYNTHASE"/>
    <property type="match status" value="1"/>
</dbReference>
<dbReference type="GO" id="GO:0004512">
    <property type="term" value="F:inositol-3-phosphate synthase activity"/>
    <property type="evidence" value="ECO:0007669"/>
    <property type="project" value="InterPro"/>
</dbReference>
<comment type="caution">
    <text evidence="4">The sequence shown here is derived from an EMBL/GenBank/DDBJ whole genome shotgun (WGS) entry which is preliminary data.</text>
</comment>
<dbReference type="EMBL" id="JACNJH010000099">
    <property type="protein sequence ID" value="MBC8360651.1"/>
    <property type="molecule type" value="Genomic_DNA"/>
</dbReference>
<evidence type="ECO:0000256" key="2">
    <source>
        <dbReference type="SAM" id="Phobius"/>
    </source>
</evidence>
<dbReference type="SUPFAM" id="SSF55347">
    <property type="entry name" value="Glyceraldehyde-3-phosphate dehydrogenase-like, C-terminal domain"/>
    <property type="match status" value="1"/>
</dbReference>
<sequence>MITSDNSKSRSLLLMVAGAKGAVASTVAVAAAVLRKEPEAILPSLTTGHSFPYIGPPQAIYMTGWDNQPTELSGCVKAHGVLPENLWEPYRSDLDATTIFEAPLLDLDLSGQIGHLIKDIRTLKQQYPNSLPVLINLLPAGVQVDLERFESVAALCSEIAPRVFPDLAYALAAIFSKIPVVNFTPNQLEVSAIVREAVKQNVPISGCDGKTGQTYLKVVLASALKARKLNVDGWYSLNLLGNSDGKNLMDPRRAAEKLANKTELLDEILGYPVGKRYGEPCHKVHIDYYPPRGDAKEAWDVIDFQGMFGLPMSIRLNLQGRDSILAAPLILDLARWMAVLQMSGRCGPIPELGFYFKKPAGTNPPLSFEDQIYCLRKLEKECDQKCRKLRSEP</sequence>
<dbReference type="Gene3D" id="3.30.360.10">
    <property type="entry name" value="Dihydrodipicolinate Reductase, domain 2"/>
    <property type="match status" value="1"/>
</dbReference>
<comment type="similarity">
    <text evidence="1">Belongs to the myo-inositol 1-phosphate synthase family.</text>
</comment>
<keyword evidence="2" id="KW-0812">Transmembrane</keyword>
<dbReference type="InterPro" id="IPR013021">
    <property type="entry name" value="Myo-inos-1-P_Synthase_GAPDH"/>
</dbReference>
<dbReference type="SUPFAM" id="SSF51735">
    <property type="entry name" value="NAD(P)-binding Rossmann-fold domains"/>
    <property type="match status" value="1"/>
</dbReference>
<protein>
    <submittedName>
        <fullName evidence="4">Inositol-3-phosphate synthase</fullName>
    </submittedName>
</protein>
<evidence type="ECO:0000256" key="1">
    <source>
        <dbReference type="ARBA" id="ARBA00010813"/>
    </source>
</evidence>
<evidence type="ECO:0000259" key="3">
    <source>
        <dbReference type="Pfam" id="PF01658"/>
    </source>
</evidence>